<gene>
    <name evidence="1" type="ORF">BDY19DRAFT_994257</name>
</gene>
<comment type="caution">
    <text evidence="1">The sequence shown here is derived from an EMBL/GenBank/DDBJ whole genome shotgun (WGS) entry which is preliminary data.</text>
</comment>
<protein>
    <submittedName>
        <fullName evidence="1">NAD-P-binding protein</fullName>
    </submittedName>
</protein>
<dbReference type="EMBL" id="MU274914">
    <property type="protein sequence ID" value="KAI0088352.1"/>
    <property type="molecule type" value="Genomic_DNA"/>
</dbReference>
<organism evidence="1 2">
    <name type="scientific">Irpex rosettiformis</name>
    <dbReference type="NCBI Taxonomy" id="378272"/>
    <lineage>
        <taxon>Eukaryota</taxon>
        <taxon>Fungi</taxon>
        <taxon>Dikarya</taxon>
        <taxon>Basidiomycota</taxon>
        <taxon>Agaricomycotina</taxon>
        <taxon>Agaricomycetes</taxon>
        <taxon>Polyporales</taxon>
        <taxon>Irpicaceae</taxon>
        <taxon>Irpex</taxon>
    </lineage>
</organism>
<evidence type="ECO:0000313" key="2">
    <source>
        <dbReference type="Proteomes" id="UP001055072"/>
    </source>
</evidence>
<proteinExistence type="predicted"/>
<reference evidence="1" key="1">
    <citation type="journal article" date="2021" name="Environ. Microbiol.">
        <title>Gene family expansions and transcriptome signatures uncover fungal adaptations to wood decay.</title>
        <authorList>
            <person name="Hage H."/>
            <person name="Miyauchi S."/>
            <person name="Viragh M."/>
            <person name="Drula E."/>
            <person name="Min B."/>
            <person name="Chaduli D."/>
            <person name="Navarro D."/>
            <person name="Favel A."/>
            <person name="Norest M."/>
            <person name="Lesage-Meessen L."/>
            <person name="Balint B."/>
            <person name="Merenyi Z."/>
            <person name="de Eugenio L."/>
            <person name="Morin E."/>
            <person name="Martinez A.T."/>
            <person name="Baldrian P."/>
            <person name="Stursova M."/>
            <person name="Martinez M.J."/>
            <person name="Novotny C."/>
            <person name="Magnuson J.K."/>
            <person name="Spatafora J.W."/>
            <person name="Maurice S."/>
            <person name="Pangilinan J."/>
            <person name="Andreopoulos W."/>
            <person name="LaButti K."/>
            <person name="Hundley H."/>
            <person name="Na H."/>
            <person name="Kuo A."/>
            <person name="Barry K."/>
            <person name="Lipzen A."/>
            <person name="Henrissat B."/>
            <person name="Riley R."/>
            <person name="Ahrendt S."/>
            <person name="Nagy L.G."/>
            <person name="Grigoriev I.V."/>
            <person name="Martin F."/>
            <person name="Rosso M.N."/>
        </authorList>
    </citation>
    <scope>NUCLEOTIDE SEQUENCE</scope>
    <source>
        <strain evidence="1">CBS 384.51</strain>
    </source>
</reference>
<dbReference type="Proteomes" id="UP001055072">
    <property type="component" value="Unassembled WGS sequence"/>
</dbReference>
<name>A0ACB8U1V7_9APHY</name>
<sequence>MTSQTVARVFAGIGVAVVLKATYDFTSFLYFYLLSAPKYRRYLYGDAPYALVTGATDGIGKAIAKELYHKGFNLVLHGRNPDKLKKVQEEIQSSFTTKRLVRLWIADASAPEVDFASALKDWEDIEITLVIHNVGGSCVKATRIDAIPESSLLSDLRLNATFPWLLTRALLPKLRQADGPVELVFIGSIAGQLSVPGLIPYGASKAFLRQLSGAIAADEQFRSPTNVTTSYMLVGSVVTPGHIATPTLATPLAEPFAKSVVAKIGSGRSVVIPWVWHAVRLGMVGLVPERLMKKAAASAAEEELRLNAKQA</sequence>
<evidence type="ECO:0000313" key="1">
    <source>
        <dbReference type="EMBL" id="KAI0088352.1"/>
    </source>
</evidence>
<keyword evidence="2" id="KW-1185">Reference proteome</keyword>
<accession>A0ACB8U1V7</accession>